<dbReference type="Gene3D" id="3.90.226.10">
    <property type="entry name" value="2-enoyl-CoA Hydratase, Chain A, domain 1"/>
    <property type="match status" value="1"/>
</dbReference>
<proteinExistence type="inferred from homology"/>
<name>A0ABT4Q8D9_9BACL</name>
<dbReference type="NCBIfam" id="TIGR00225">
    <property type="entry name" value="prc"/>
    <property type="match status" value="1"/>
</dbReference>
<dbReference type="SMART" id="SM00245">
    <property type="entry name" value="TSPc"/>
    <property type="match status" value="1"/>
</dbReference>
<evidence type="ECO:0000256" key="5">
    <source>
        <dbReference type="SAM" id="SignalP"/>
    </source>
</evidence>
<comment type="similarity">
    <text evidence="1">Belongs to the peptidase S41A family.</text>
</comment>
<feature type="domain" description="PDZ" evidence="6">
    <location>
        <begin position="97"/>
        <end position="150"/>
    </location>
</feature>
<dbReference type="SUPFAM" id="SSF50156">
    <property type="entry name" value="PDZ domain-like"/>
    <property type="match status" value="1"/>
</dbReference>
<dbReference type="Proteomes" id="UP001527882">
    <property type="component" value="Unassembled WGS sequence"/>
</dbReference>
<dbReference type="InterPro" id="IPR012854">
    <property type="entry name" value="Cu_amine_oxidase-like_N"/>
</dbReference>
<feature type="chain" id="PRO_5046704165" evidence="5">
    <location>
        <begin position="33"/>
        <end position="488"/>
    </location>
</feature>
<dbReference type="InterPro" id="IPR001478">
    <property type="entry name" value="PDZ"/>
</dbReference>
<evidence type="ECO:0000256" key="3">
    <source>
        <dbReference type="ARBA" id="ARBA00022801"/>
    </source>
</evidence>
<dbReference type="InterPro" id="IPR055210">
    <property type="entry name" value="CtpA/B_N"/>
</dbReference>
<dbReference type="EMBL" id="JAQAGZ010000006">
    <property type="protein sequence ID" value="MCZ8513089.1"/>
    <property type="molecule type" value="Genomic_DNA"/>
</dbReference>
<organism evidence="7 8">
    <name type="scientific">Paenibacillus gyeongsangnamensis</name>
    <dbReference type="NCBI Taxonomy" id="3388067"/>
    <lineage>
        <taxon>Bacteria</taxon>
        <taxon>Bacillati</taxon>
        <taxon>Bacillota</taxon>
        <taxon>Bacilli</taxon>
        <taxon>Bacillales</taxon>
        <taxon>Paenibacillaceae</taxon>
        <taxon>Paenibacillus</taxon>
    </lineage>
</organism>
<dbReference type="InterPro" id="IPR005151">
    <property type="entry name" value="Tail-specific_protease"/>
</dbReference>
<evidence type="ECO:0000256" key="2">
    <source>
        <dbReference type="ARBA" id="ARBA00022670"/>
    </source>
</evidence>
<keyword evidence="2" id="KW-0645">Protease</keyword>
<dbReference type="Pfam" id="PF07833">
    <property type="entry name" value="Cu_amine_oxidN1"/>
    <property type="match status" value="1"/>
</dbReference>
<dbReference type="SUPFAM" id="SSF52096">
    <property type="entry name" value="ClpP/crotonase"/>
    <property type="match status" value="1"/>
</dbReference>
<dbReference type="PANTHER" id="PTHR32060">
    <property type="entry name" value="TAIL-SPECIFIC PROTEASE"/>
    <property type="match status" value="1"/>
</dbReference>
<keyword evidence="3" id="KW-0378">Hydrolase</keyword>
<dbReference type="InterPro" id="IPR036034">
    <property type="entry name" value="PDZ_sf"/>
</dbReference>
<dbReference type="Pfam" id="PF03572">
    <property type="entry name" value="Peptidase_S41"/>
    <property type="match status" value="1"/>
</dbReference>
<dbReference type="InterPro" id="IPR029045">
    <property type="entry name" value="ClpP/crotonase-like_dom_sf"/>
</dbReference>
<keyword evidence="5" id="KW-0732">Signal</keyword>
<feature type="signal peptide" evidence="5">
    <location>
        <begin position="1"/>
        <end position="32"/>
    </location>
</feature>
<dbReference type="CDD" id="cd06782">
    <property type="entry name" value="cpPDZ_CPP-like"/>
    <property type="match status" value="1"/>
</dbReference>
<comment type="caution">
    <text evidence="7">The sequence shown here is derived from an EMBL/GenBank/DDBJ whole genome shotgun (WGS) entry which is preliminary data.</text>
</comment>
<evidence type="ECO:0000259" key="6">
    <source>
        <dbReference type="PROSITE" id="PS50106"/>
    </source>
</evidence>
<dbReference type="SMART" id="SM00228">
    <property type="entry name" value="PDZ"/>
    <property type="match status" value="1"/>
</dbReference>
<dbReference type="Gene3D" id="3.30.750.44">
    <property type="match status" value="1"/>
</dbReference>
<accession>A0ABT4Q8D9</accession>
<sequence>MKRKKLRPIWRKTVSAALALTLLLPVSAPAWAADTAAAPAGSMASDRVKEVLDLLEKNHVSAPSADKLSDTAIKAMLGTLKDPYTDYFTDEELKQFTSSIENQYVGIGVRIMYQEDGVYIAEVFDGSGAKEAGIQPGDLIVAVGGESVAGQKLDAVTPKILGKPDTTVDLTIRRDGVDKPLTVKRTKVQIPTVVRKLFQPGIGYLKVTSFSSDAGALTSLELSALKAQGIKSLIVDLRDNPGGLLDSALSIAKLFVKEGVLIHTNNRNNVDEPVSFSGGTTQNIPVYFLVNENSASASEVLTGALQDYGAIKVIGTKTFGKGSVQNLFPLKSGGAIKITIEEYLTPKLRKVNKVGLEPDVKVDGAVPQLIEALRLAGADHFDVTLDRRNVSVNGQSVQDLFELVRQNGHTLAPARLLGELVGGQVVWNESSRTVQIVSKDGAVTYTPSGDAFLLKDGTSYVDLASFQQTFAQLSWTDDGTKATLSVGS</sequence>
<dbReference type="Pfam" id="PF13180">
    <property type="entry name" value="PDZ_2"/>
    <property type="match status" value="1"/>
</dbReference>
<evidence type="ECO:0000313" key="7">
    <source>
        <dbReference type="EMBL" id="MCZ8513089.1"/>
    </source>
</evidence>
<dbReference type="InterPro" id="IPR004447">
    <property type="entry name" value="Peptidase_S41A"/>
</dbReference>
<keyword evidence="8" id="KW-1185">Reference proteome</keyword>
<evidence type="ECO:0000256" key="1">
    <source>
        <dbReference type="ARBA" id="ARBA00009179"/>
    </source>
</evidence>
<reference evidence="7 8" key="1">
    <citation type="submission" date="2022-12" db="EMBL/GenBank/DDBJ databases">
        <title>Draft genome sequence of Paenibacillus sp. dW9.</title>
        <authorList>
            <person name="Choi E.-W."/>
            <person name="Kim D.-U."/>
        </authorList>
    </citation>
    <scope>NUCLEOTIDE SEQUENCE [LARGE SCALE GENOMIC DNA]</scope>
    <source>
        <strain evidence="8">dW9</strain>
    </source>
</reference>
<dbReference type="PANTHER" id="PTHR32060:SF30">
    <property type="entry name" value="CARBOXY-TERMINAL PROCESSING PROTEASE CTPA"/>
    <property type="match status" value="1"/>
</dbReference>
<dbReference type="PROSITE" id="PS50106">
    <property type="entry name" value="PDZ"/>
    <property type="match status" value="1"/>
</dbReference>
<evidence type="ECO:0000313" key="8">
    <source>
        <dbReference type="Proteomes" id="UP001527882"/>
    </source>
</evidence>
<evidence type="ECO:0000256" key="4">
    <source>
        <dbReference type="ARBA" id="ARBA00022825"/>
    </source>
</evidence>
<dbReference type="Pfam" id="PF22694">
    <property type="entry name" value="CtpB_N-like"/>
    <property type="match status" value="1"/>
</dbReference>
<gene>
    <name evidence="7" type="ORF">O9H85_11775</name>
</gene>
<dbReference type="Gene3D" id="2.30.42.10">
    <property type="match status" value="1"/>
</dbReference>
<keyword evidence="4" id="KW-0720">Serine protease</keyword>
<dbReference type="CDD" id="cd07560">
    <property type="entry name" value="Peptidase_S41_CPP"/>
    <property type="match status" value="1"/>
</dbReference>
<dbReference type="RefSeq" id="WP_269881547.1">
    <property type="nucleotide sequence ID" value="NZ_JAQAGZ010000006.1"/>
</dbReference>
<protein>
    <submittedName>
        <fullName evidence="7">S41 family peptidase</fullName>
    </submittedName>
</protein>